<dbReference type="InterPro" id="IPR032755">
    <property type="entry name" value="TSNAXIP1_N"/>
</dbReference>
<keyword evidence="6" id="KW-1185">Reference proteome</keyword>
<organism evidence="5 6">
    <name type="scientific">Chloropicon roscoffensis</name>
    <dbReference type="NCBI Taxonomy" id="1461544"/>
    <lineage>
        <taxon>Eukaryota</taxon>
        <taxon>Viridiplantae</taxon>
        <taxon>Chlorophyta</taxon>
        <taxon>Chloropicophyceae</taxon>
        <taxon>Chloropicales</taxon>
        <taxon>Chloropicaceae</taxon>
        <taxon>Chloropicon</taxon>
    </lineage>
</organism>
<dbReference type="Proteomes" id="UP001472866">
    <property type="component" value="Chromosome 06"/>
</dbReference>
<feature type="domain" description="Translin-associated factor X-interacting protein 1 N-terminal" evidence="4">
    <location>
        <begin position="170"/>
        <end position="282"/>
    </location>
</feature>
<dbReference type="PANTHER" id="PTHR16306">
    <property type="entry name" value="TRANSLIN-ASSOCIATED FACTOR X-INTERACTING PROTEIN 1"/>
    <property type="match status" value="1"/>
</dbReference>
<feature type="coiled-coil region" evidence="2">
    <location>
        <begin position="228"/>
        <end position="357"/>
    </location>
</feature>
<keyword evidence="1 2" id="KW-0175">Coiled coil</keyword>
<evidence type="ECO:0000256" key="3">
    <source>
        <dbReference type="SAM" id="MobiDB-lite"/>
    </source>
</evidence>
<dbReference type="EMBL" id="CP151506">
    <property type="protein sequence ID" value="WZN62931.1"/>
    <property type="molecule type" value="Genomic_DNA"/>
</dbReference>
<dbReference type="AlphaFoldDB" id="A0AAX4PA74"/>
<gene>
    <name evidence="5" type="ORF">HKI87_06g44760</name>
</gene>
<dbReference type="GO" id="GO:0005737">
    <property type="term" value="C:cytoplasm"/>
    <property type="evidence" value="ECO:0007669"/>
    <property type="project" value="TreeGrafter"/>
</dbReference>
<feature type="compositionally biased region" description="Low complexity" evidence="3">
    <location>
        <begin position="974"/>
        <end position="987"/>
    </location>
</feature>
<feature type="region of interest" description="Disordered" evidence="3">
    <location>
        <begin position="1"/>
        <end position="24"/>
    </location>
</feature>
<evidence type="ECO:0000256" key="1">
    <source>
        <dbReference type="ARBA" id="ARBA00023054"/>
    </source>
</evidence>
<feature type="region of interest" description="Disordered" evidence="3">
    <location>
        <begin position="950"/>
        <end position="987"/>
    </location>
</feature>
<evidence type="ECO:0000313" key="6">
    <source>
        <dbReference type="Proteomes" id="UP001472866"/>
    </source>
</evidence>
<protein>
    <submittedName>
        <fullName evidence="5">Translin-associated factor X-interacting protein</fullName>
    </submittedName>
</protein>
<evidence type="ECO:0000259" key="4">
    <source>
        <dbReference type="Pfam" id="PF15739"/>
    </source>
</evidence>
<sequence length="987" mass="112600">MRASTRKGANFGNGRPADLSEVPSSVLPHLPSLSLQLSGELYDSASEGKRKTRTADEAIRRRLRTMQMSQQTMRAHTSETQLGMERSLLSSYSDRKLKTSMSYSEGKSFYRRASKLSPQKLKRFSQISQENLWDPRYLLGCKIPVGVQFDTWPVKPKGHKNKPALLRKLESFVQTEMGFLELSDKGGYNFAKFEVFQRLFEVFIMEFRTYGHLLKTIKDEYETYIEYLQKQASENQDLRAKLEIFERNAERQRKTIHAKAFLEMSQAKTKMDQLVCENQDLRAKLNQQQKSVDVKNRKIEVLEFWMNEKENALVSAEKEIMSAKIVNFSSSEASQTVERLKIERDRAFERIEQMQAKLSQCIPRENYDNCLEEIKRLRAEAGVSLVARRMDAATFTTLSKLAEKIMEDDPEKAEAEDSVVDKILSVANSKVLKVLEFEDLCGLLQGDLMVDDISQELETKGVSEKIKKYIKSKPQIDRLHLCIEQIGVSSTARLIGDRNTISLVKLVLSGALAALPKSTDARSVPSTPSNFNELLKNRFKVGKMGALEGLLDTSQIAILKYRLQNDKNPGPDIMGSIISSERPVDQKLTCKELFISLLSHSDVCNTFIKCTGSSLEDLEQMNVATVNDFANIMSTILHSDVLTGNQKKKPIMSTKSVGQYSRDSYFVGLGTGANVPKYLRTNNKIRNRKLIKSTAEGMVKEAWREKMKWGQEMTMEEFFFAFLQKKFGLQAMIAEWGYNLINALKKYSYDADCELFLKVLQGEIGEEVYRDQMLMIEKYKEELRSADFAVGGKVIGRLPKLDFMKITKDHFSNKSEEQLETLWECLEQDQQGDWVMYELLFEEDRSGDQGQFAEEIRDQFLAEREQYLQILEEALIEAMGTTSEDPYADMLTLEQARIGILTADIDCNYETLNMYLRYGFDIPDEINLDAAPVEPVTLGTYMRRIKSCNVQKSKRAASRQKTPQKGLSQRGGKSFKNAAKAASAIKK</sequence>
<dbReference type="Pfam" id="PF15739">
    <property type="entry name" value="TSNAXIP1_N"/>
    <property type="match status" value="1"/>
</dbReference>
<proteinExistence type="predicted"/>
<name>A0AAX4PA74_9CHLO</name>
<dbReference type="PANTHER" id="PTHR16306:SF0">
    <property type="entry name" value="TRANSLIN-ASSOCIATED FACTOR X-INTERACTING PROTEIN 1"/>
    <property type="match status" value="1"/>
</dbReference>
<reference evidence="5 6" key="1">
    <citation type="submission" date="2024-03" db="EMBL/GenBank/DDBJ databases">
        <title>Complete genome sequence of the green alga Chloropicon roscoffensis RCC1871.</title>
        <authorList>
            <person name="Lemieux C."/>
            <person name="Pombert J.-F."/>
            <person name="Otis C."/>
            <person name="Turmel M."/>
        </authorList>
    </citation>
    <scope>NUCLEOTIDE SEQUENCE [LARGE SCALE GENOMIC DNA]</scope>
    <source>
        <strain evidence="5 6">RCC1871</strain>
    </source>
</reference>
<evidence type="ECO:0000256" key="2">
    <source>
        <dbReference type="SAM" id="Coils"/>
    </source>
</evidence>
<accession>A0AAX4PA74</accession>
<evidence type="ECO:0000313" key="5">
    <source>
        <dbReference type="EMBL" id="WZN62931.1"/>
    </source>
</evidence>